<evidence type="ECO:0000256" key="1">
    <source>
        <dbReference type="SAM" id="MobiDB-lite"/>
    </source>
</evidence>
<dbReference type="AlphaFoldDB" id="A0A5C3L972"/>
<feature type="region of interest" description="Disordered" evidence="1">
    <location>
        <begin position="1"/>
        <end position="29"/>
    </location>
</feature>
<dbReference type="EMBL" id="ML210148">
    <property type="protein sequence ID" value="TFK29584.1"/>
    <property type="molecule type" value="Genomic_DNA"/>
</dbReference>
<dbReference type="InterPro" id="IPR032675">
    <property type="entry name" value="LRR_dom_sf"/>
</dbReference>
<dbReference type="Proteomes" id="UP000307440">
    <property type="component" value="Unassembled WGS sequence"/>
</dbReference>
<keyword evidence="3" id="KW-1185">Reference proteome</keyword>
<evidence type="ECO:0008006" key="4">
    <source>
        <dbReference type="Google" id="ProtNLM"/>
    </source>
</evidence>
<dbReference type="SUPFAM" id="SSF52047">
    <property type="entry name" value="RNI-like"/>
    <property type="match status" value="1"/>
</dbReference>
<organism evidence="2 3">
    <name type="scientific">Coprinopsis marcescibilis</name>
    <name type="common">Agaric fungus</name>
    <name type="synonym">Psathyrella marcescibilis</name>
    <dbReference type="NCBI Taxonomy" id="230819"/>
    <lineage>
        <taxon>Eukaryota</taxon>
        <taxon>Fungi</taxon>
        <taxon>Dikarya</taxon>
        <taxon>Basidiomycota</taxon>
        <taxon>Agaricomycotina</taxon>
        <taxon>Agaricomycetes</taxon>
        <taxon>Agaricomycetidae</taxon>
        <taxon>Agaricales</taxon>
        <taxon>Agaricineae</taxon>
        <taxon>Psathyrellaceae</taxon>
        <taxon>Coprinopsis</taxon>
    </lineage>
</organism>
<evidence type="ECO:0000313" key="3">
    <source>
        <dbReference type="Proteomes" id="UP000307440"/>
    </source>
</evidence>
<proteinExistence type="predicted"/>
<protein>
    <recommendedName>
        <fullName evidence="4">F-box domain-containing protein</fullName>
    </recommendedName>
</protein>
<reference evidence="2 3" key="1">
    <citation type="journal article" date="2019" name="Nat. Ecol. Evol.">
        <title>Megaphylogeny resolves global patterns of mushroom evolution.</title>
        <authorList>
            <person name="Varga T."/>
            <person name="Krizsan K."/>
            <person name="Foldi C."/>
            <person name="Dima B."/>
            <person name="Sanchez-Garcia M."/>
            <person name="Sanchez-Ramirez S."/>
            <person name="Szollosi G.J."/>
            <person name="Szarkandi J.G."/>
            <person name="Papp V."/>
            <person name="Albert L."/>
            <person name="Andreopoulos W."/>
            <person name="Angelini C."/>
            <person name="Antonin V."/>
            <person name="Barry K.W."/>
            <person name="Bougher N.L."/>
            <person name="Buchanan P."/>
            <person name="Buyck B."/>
            <person name="Bense V."/>
            <person name="Catcheside P."/>
            <person name="Chovatia M."/>
            <person name="Cooper J."/>
            <person name="Damon W."/>
            <person name="Desjardin D."/>
            <person name="Finy P."/>
            <person name="Geml J."/>
            <person name="Haridas S."/>
            <person name="Hughes K."/>
            <person name="Justo A."/>
            <person name="Karasinski D."/>
            <person name="Kautmanova I."/>
            <person name="Kiss B."/>
            <person name="Kocsube S."/>
            <person name="Kotiranta H."/>
            <person name="LaButti K.M."/>
            <person name="Lechner B.E."/>
            <person name="Liimatainen K."/>
            <person name="Lipzen A."/>
            <person name="Lukacs Z."/>
            <person name="Mihaltcheva S."/>
            <person name="Morgado L.N."/>
            <person name="Niskanen T."/>
            <person name="Noordeloos M.E."/>
            <person name="Ohm R.A."/>
            <person name="Ortiz-Santana B."/>
            <person name="Ovrebo C."/>
            <person name="Racz N."/>
            <person name="Riley R."/>
            <person name="Savchenko A."/>
            <person name="Shiryaev A."/>
            <person name="Soop K."/>
            <person name="Spirin V."/>
            <person name="Szebenyi C."/>
            <person name="Tomsovsky M."/>
            <person name="Tulloss R.E."/>
            <person name="Uehling J."/>
            <person name="Grigoriev I.V."/>
            <person name="Vagvolgyi C."/>
            <person name="Papp T."/>
            <person name="Martin F.M."/>
            <person name="Miettinen O."/>
            <person name="Hibbett D.S."/>
            <person name="Nagy L.G."/>
        </authorList>
    </citation>
    <scope>NUCLEOTIDE SEQUENCE [LARGE SCALE GENOMIC DNA]</scope>
    <source>
        <strain evidence="2 3">CBS 121175</strain>
    </source>
</reference>
<gene>
    <name evidence="2" type="ORF">FA15DRAFT_281790</name>
</gene>
<accession>A0A5C3L972</accession>
<dbReference type="OrthoDB" id="10681600at2759"/>
<sequence>MVESPNELGDSQLLEASDESNDAADGVGHAQRPQSAWAVHLPKEILLLILDKQDDPEVNSRESIHSFMVPAMVCRLWRYFLQQDTNYWTSLNIAYPPTIPSFIPQLVSSGRMYERLSPKTATNHFLSITIDMTDYDDQDESHRCALLLAADLIPYAQYTVRLHSYWGVPGPLSGPSPNLDSFLSMIRLNTSAVNFSYHHLNHAETLDDLHLFDDIHLPVVLPPSSPPSSFRWSQLRSLELDCQLSVAFCRDLLMTCGLTLVNLSLNDIAIDEAEEVNQPTGVPTSITLLHLQKMRLGFSTDLVPVFEDINIPNLEELELQWVPESTIFQVSPTGASLNWANLEKFVWRGNATLPIASAMVKAASNLSTLEWFGDCRAPNTTGHWSANFDIQLPMLSTLKVIHNSQNDMPTPFAMLIQTHCTQIEDLCISSVTGLQTLALATLKNLEVTRRVTSVDCLSFMAGAPELRTASVNVYEPDSDRDCSLPYLLSLSDAIESLSVTLHGECSGFVGYWQSRSQLRVRPNYVRCRLCYPGNLCII</sequence>
<name>A0A5C3L972_COPMA</name>
<dbReference type="Gene3D" id="3.80.10.10">
    <property type="entry name" value="Ribonuclease Inhibitor"/>
    <property type="match status" value="1"/>
</dbReference>
<evidence type="ECO:0000313" key="2">
    <source>
        <dbReference type="EMBL" id="TFK29584.1"/>
    </source>
</evidence>